<feature type="region of interest" description="Disordered" evidence="1">
    <location>
        <begin position="1"/>
        <end position="28"/>
    </location>
</feature>
<evidence type="ECO:0000313" key="3">
    <source>
        <dbReference type="EMBL" id="KAF8409819.1"/>
    </source>
</evidence>
<proteinExistence type="predicted"/>
<dbReference type="AlphaFoldDB" id="A0A835DR23"/>
<feature type="compositionally biased region" description="Basic and acidic residues" evidence="1">
    <location>
        <begin position="1"/>
        <end position="26"/>
    </location>
</feature>
<dbReference type="PANTHER" id="PTHR31533">
    <property type="entry name" value="GPI-ANCHORED PROTEIN LLG1-RELATED-RELATED"/>
    <property type="match status" value="1"/>
</dbReference>
<comment type="caution">
    <text evidence="3">The sequence shown here is derived from an EMBL/GenBank/DDBJ whole genome shotgun (WGS) entry which is preliminary data.</text>
</comment>
<keyword evidence="4" id="KW-1185">Reference proteome</keyword>
<protein>
    <recommendedName>
        <fullName evidence="2">GPI-anchored protein LLG1-like domain-containing protein</fullName>
    </recommendedName>
</protein>
<dbReference type="Proteomes" id="UP000655225">
    <property type="component" value="Unassembled WGS sequence"/>
</dbReference>
<name>A0A835DR23_TETSI</name>
<reference evidence="3 4" key="1">
    <citation type="submission" date="2020-04" db="EMBL/GenBank/DDBJ databases">
        <title>Plant Genome Project.</title>
        <authorList>
            <person name="Zhang R.-G."/>
        </authorList>
    </citation>
    <scope>NUCLEOTIDE SEQUENCE [LARGE SCALE GENOMIC DNA]</scope>
    <source>
        <strain evidence="3">YNK0</strain>
        <tissue evidence="3">Leaf</tissue>
    </source>
</reference>
<dbReference type="EMBL" id="JABCRI010000003">
    <property type="protein sequence ID" value="KAF8409819.1"/>
    <property type="molecule type" value="Genomic_DNA"/>
</dbReference>
<dbReference type="Pfam" id="PF26578">
    <property type="entry name" value="LLG1"/>
    <property type="match status" value="1"/>
</dbReference>
<feature type="domain" description="GPI-anchored protein LLG1-like" evidence="2">
    <location>
        <begin position="35"/>
        <end position="103"/>
    </location>
</feature>
<gene>
    <name evidence="3" type="ORF">HHK36_005898</name>
</gene>
<evidence type="ECO:0000259" key="2">
    <source>
        <dbReference type="Pfam" id="PF26578"/>
    </source>
</evidence>
<evidence type="ECO:0000313" key="4">
    <source>
        <dbReference type="Proteomes" id="UP000655225"/>
    </source>
</evidence>
<evidence type="ECO:0000256" key="1">
    <source>
        <dbReference type="SAM" id="MobiDB-lite"/>
    </source>
</evidence>
<accession>A0A835DR23</accession>
<sequence length="250" mass="27642">MELEDVEHQYCRRKSSPEMKPEENTQRKNYSGCSVNFEFLNYTIITSQCKGPQYLPKLCCTAFKEFACPYADQLNDLTNDCASTMFSYINLFGKYPPGLFAKKSGFLELPLSFSWLSSSSPGSPRHLSDSLFSYPTSTITVSSSIIVGASISRSTVLVIISGNFTFPANQVYWLRFFLGSHLQQKLRRGSISPRVPISGVDSCSLQASRRLASPGDSITPIITDSLLANHFSDRLRRSSPASTVVLVAAS</sequence>
<dbReference type="OrthoDB" id="585255at2759"/>
<dbReference type="PANTHER" id="PTHR31533:SF2">
    <property type="entry name" value="GPI-ANCHORED PROTEIN LLG1"/>
    <property type="match status" value="1"/>
</dbReference>
<dbReference type="InterPro" id="IPR039307">
    <property type="entry name" value="LORELEI-like"/>
</dbReference>
<dbReference type="InterPro" id="IPR058888">
    <property type="entry name" value="LLG1-like"/>
</dbReference>
<organism evidence="3 4">
    <name type="scientific">Tetracentron sinense</name>
    <name type="common">Spur-leaf</name>
    <dbReference type="NCBI Taxonomy" id="13715"/>
    <lineage>
        <taxon>Eukaryota</taxon>
        <taxon>Viridiplantae</taxon>
        <taxon>Streptophyta</taxon>
        <taxon>Embryophyta</taxon>
        <taxon>Tracheophyta</taxon>
        <taxon>Spermatophyta</taxon>
        <taxon>Magnoliopsida</taxon>
        <taxon>Trochodendrales</taxon>
        <taxon>Trochodendraceae</taxon>
        <taxon>Tetracentron</taxon>
    </lineage>
</organism>